<dbReference type="KEGG" id="ole:K0B96_13985"/>
<dbReference type="InterPro" id="IPR003795">
    <property type="entry name" value="DUF192"/>
</dbReference>
<dbReference type="PANTHER" id="PTHR37953">
    <property type="entry name" value="UPF0127 PROTEIN MJ1496"/>
    <property type="match status" value="1"/>
</dbReference>
<dbReference type="EMBL" id="CP080507">
    <property type="protein sequence ID" value="QYM78396.1"/>
    <property type="molecule type" value="Genomic_DNA"/>
</dbReference>
<dbReference type="RefSeq" id="WP_220161500.1">
    <property type="nucleotide sequence ID" value="NZ_CP080507.1"/>
</dbReference>
<dbReference type="InterPro" id="IPR038695">
    <property type="entry name" value="Saro_0823-like_sf"/>
</dbReference>
<dbReference type="Proteomes" id="UP000825051">
    <property type="component" value="Chromosome"/>
</dbReference>
<dbReference type="AlphaFoldDB" id="A0A8F9TUT6"/>
<evidence type="ECO:0000313" key="2">
    <source>
        <dbReference type="EMBL" id="QYM78396.1"/>
    </source>
</evidence>
<keyword evidence="3" id="KW-1185">Reference proteome</keyword>
<name>A0A8F9TUT6_9BACT</name>
<evidence type="ECO:0000256" key="1">
    <source>
        <dbReference type="SAM" id="SignalP"/>
    </source>
</evidence>
<feature type="signal peptide" evidence="1">
    <location>
        <begin position="1"/>
        <end position="25"/>
    </location>
</feature>
<dbReference type="Gene3D" id="2.60.120.1140">
    <property type="entry name" value="Protein of unknown function DUF192"/>
    <property type="match status" value="1"/>
</dbReference>
<keyword evidence="1" id="KW-0732">Signal</keyword>
<dbReference type="PANTHER" id="PTHR37953:SF1">
    <property type="entry name" value="UPF0127 PROTEIN MJ1496"/>
    <property type="match status" value="1"/>
</dbReference>
<dbReference type="Pfam" id="PF02643">
    <property type="entry name" value="DUF192"/>
    <property type="match status" value="1"/>
</dbReference>
<dbReference type="PROSITE" id="PS51257">
    <property type="entry name" value="PROKAR_LIPOPROTEIN"/>
    <property type="match status" value="1"/>
</dbReference>
<gene>
    <name evidence="2" type="ORF">K0B96_13985</name>
</gene>
<sequence length="179" mass="19546">MKNANPVSWVARALAVLGAVAMMTAAGCKDDAPPAAPKTVADHFTIKIGDVPTHLQVAVYMTEMQRGLMGRTDLGPDDGMIFIYEKPQRMSFWMHDTPTALDIGFFDGSGELREVFTMKPFDETTVSSYSQSLRFAVEMKEGWYAQHQVKPGAKLDTGALAAALKARGFNPTRYGLALP</sequence>
<protein>
    <submittedName>
        <fullName evidence="2">DUF192 domain-containing protein</fullName>
    </submittedName>
</protein>
<evidence type="ECO:0000313" key="3">
    <source>
        <dbReference type="Proteomes" id="UP000825051"/>
    </source>
</evidence>
<feature type="chain" id="PRO_5034349484" evidence="1">
    <location>
        <begin position="26"/>
        <end position="179"/>
    </location>
</feature>
<proteinExistence type="predicted"/>
<reference evidence="2" key="1">
    <citation type="submission" date="2021-08" db="EMBL/GenBank/DDBJ databases">
        <title>Genome of a novel bacterium of the phylum Verrucomicrobia, Oleiharenicola sp. KSB-15.</title>
        <authorList>
            <person name="Chung J.-H."/>
            <person name="Ahn J.-H."/>
            <person name="Yoon Y."/>
            <person name="Kim D.-Y."/>
            <person name="An S.-H."/>
            <person name="Park I."/>
            <person name="Yeon J."/>
        </authorList>
    </citation>
    <scope>NUCLEOTIDE SEQUENCE</scope>
    <source>
        <strain evidence="2">KSB-15</strain>
    </source>
</reference>
<accession>A0A8F9TUT6</accession>
<organism evidence="2 3">
    <name type="scientific">Horticoccus luteus</name>
    <dbReference type="NCBI Taxonomy" id="2862869"/>
    <lineage>
        <taxon>Bacteria</taxon>
        <taxon>Pseudomonadati</taxon>
        <taxon>Verrucomicrobiota</taxon>
        <taxon>Opitutia</taxon>
        <taxon>Opitutales</taxon>
        <taxon>Opitutaceae</taxon>
        <taxon>Horticoccus</taxon>
    </lineage>
</organism>